<keyword evidence="2" id="KW-1185">Reference proteome</keyword>
<organism evidence="1 2">
    <name type="scientific">Paractinoplanes rishiriensis</name>
    <dbReference type="NCBI Taxonomy" id="1050105"/>
    <lineage>
        <taxon>Bacteria</taxon>
        <taxon>Bacillati</taxon>
        <taxon>Actinomycetota</taxon>
        <taxon>Actinomycetes</taxon>
        <taxon>Micromonosporales</taxon>
        <taxon>Micromonosporaceae</taxon>
        <taxon>Paractinoplanes</taxon>
    </lineage>
</organism>
<dbReference type="Proteomes" id="UP000636960">
    <property type="component" value="Unassembled WGS sequence"/>
</dbReference>
<protein>
    <submittedName>
        <fullName evidence="1">Uncharacterized protein</fullName>
    </submittedName>
</protein>
<name>A0A919MVR9_9ACTN</name>
<sequence>MTDTTAEPSAFAPVGPEPRLRDLVRARFVLQDHQEHPGVIIDILRRPSIPNGNRYRVRFRDGITDWHFRDELTVVPFTAQAEIIRTDLAAIRTIFDHAITAARDHYLLHHALGEVFDALTATANTYLDGHLDTLTPATTD</sequence>
<evidence type="ECO:0000313" key="2">
    <source>
        <dbReference type="Proteomes" id="UP000636960"/>
    </source>
</evidence>
<dbReference type="EMBL" id="BOMV01000007">
    <property type="protein sequence ID" value="GIE93905.1"/>
    <property type="molecule type" value="Genomic_DNA"/>
</dbReference>
<gene>
    <name evidence="1" type="ORF">Ari01nite_13700</name>
</gene>
<evidence type="ECO:0000313" key="1">
    <source>
        <dbReference type="EMBL" id="GIE93905.1"/>
    </source>
</evidence>
<dbReference type="AlphaFoldDB" id="A0A919MVR9"/>
<proteinExistence type="predicted"/>
<comment type="caution">
    <text evidence="1">The sequence shown here is derived from an EMBL/GenBank/DDBJ whole genome shotgun (WGS) entry which is preliminary data.</text>
</comment>
<dbReference type="RefSeq" id="WP_203780182.1">
    <property type="nucleotide sequence ID" value="NZ_BOMV01000007.1"/>
</dbReference>
<accession>A0A919MVR9</accession>
<reference evidence="1" key="1">
    <citation type="submission" date="2021-01" db="EMBL/GenBank/DDBJ databases">
        <title>Whole genome shotgun sequence of Actinoplanes rishiriensis NBRC 108556.</title>
        <authorList>
            <person name="Komaki H."/>
            <person name="Tamura T."/>
        </authorList>
    </citation>
    <scope>NUCLEOTIDE SEQUENCE</scope>
    <source>
        <strain evidence="1">NBRC 108556</strain>
    </source>
</reference>